<comment type="caution">
    <text evidence="13">The sequence shown here is derived from an EMBL/GenBank/DDBJ whole genome shotgun (WGS) entry which is preliminary data.</text>
</comment>
<evidence type="ECO:0000256" key="8">
    <source>
        <dbReference type="ARBA" id="ARBA00023002"/>
    </source>
</evidence>
<keyword evidence="9" id="KW-0408">Iron</keyword>
<dbReference type="InterPro" id="IPR007197">
    <property type="entry name" value="rSAM"/>
</dbReference>
<evidence type="ECO:0000256" key="5">
    <source>
        <dbReference type="ARBA" id="ARBA00022485"/>
    </source>
</evidence>
<dbReference type="InterPro" id="IPR058240">
    <property type="entry name" value="rSAM_sf"/>
</dbReference>
<evidence type="ECO:0000313" key="14">
    <source>
        <dbReference type="Proteomes" id="UP000824145"/>
    </source>
</evidence>
<reference evidence="13" key="1">
    <citation type="submission" date="2020-10" db="EMBL/GenBank/DDBJ databases">
        <authorList>
            <person name="Gilroy R."/>
        </authorList>
    </citation>
    <scope>NUCLEOTIDE SEQUENCE</scope>
    <source>
        <strain evidence="13">9366</strain>
    </source>
</reference>
<dbReference type="PANTHER" id="PTHR30352">
    <property type="entry name" value="PYRUVATE FORMATE-LYASE-ACTIVATING ENZYME"/>
    <property type="match status" value="1"/>
</dbReference>
<evidence type="ECO:0000256" key="11">
    <source>
        <dbReference type="ARBA" id="ARBA00047365"/>
    </source>
</evidence>
<dbReference type="SFLD" id="SFLDS00029">
    <property type="entry name" value="Radical_SAM"/>
    <property type="match status" value="1"/>
</dbReference>
<evidence type="ECO:0000256" key="12">
    <source>
        <dbReference type="PIRNR" id="PIRNR000368"/>
    </source>
</evidence>
<keyword evidence="10" id="KW-0411">Iron-sulfur</keyword>
<keyword evidence="7" id="KW-0479">Metal-binding</keyword>
<dbReference type="GO" id="GO:0043365">
    <property type="term" value="F:[formate-C-acetyltransferase]-activating enzyme activity"/>
    <property type="evidence" value="ECO:0007669"/>
    <property type="project" value="InterPro"/>
</dbReference>
<evidence type="ECO:0000256" key="3">
    <source>
        <dbReference type="ARBA" id="ARBA00009777"/>
    </source>
</evidence>
<comment type="catalytic activity">
    <reaction evidence="11">
        <text>glycyl-[protein] + reduced [flavodoxin] + S-adenosyl-L-methionine = glycin-2-yl radical-[protein] + semiquinone [flavodoxin] + 5'-deoxyadenosine + L-methionine + H(+)</text>
        <dbReference type="Rhea" id="RHEA:61976"/>
        <dbReference type="Rhea" id="RHEA-COMP:10622"/>
        <dbReference type="Rhea" id="RHEA-COMP:14480"/>
        <dbReference type="Rhea" id="RHEA-COMP:15993"/>
        <dbReference type="Rhea" id="RHEA-COMP:15994"/>
        <dbReference type="ChEBI" id="CHEBI:15378"/>
        <dbReference type="ChEBI" id="CHEBI:17319"/>
        <dbReference type="ChEBI" id="CHEBI:29947"/>
        <dbReference type="ChEBI" id="CHEBI:32722"/>
        <dbReference type="ChEBI" id="CHEBI:57618"/>
        <dbReference type="ChEBI" id="CHEBI:57844"/>
        <dbReference type="ChEBI" id="CHEBI:59789"/>
        <dbReference type="ChEBI" id="CHEBI:140311"/>
    </reaction>
</comment>
<dbReference type="GO" id="GO:0046872">
    <property type="term" value="F:metal ion binding"/>
    <property type="evidence" value="ECO:0007669"/>
    <property type="project" value="UniProtKB-KW"/>
</dbReference>
<comment type="similarity">
    <text evidence="3 12">Belongs to the organic radical-activating enzymes family.</text>
</comment>
<evidence type="ECO:0000256" key="9">
    <source>
        <dbReference type="ARBA" id="ARBA00023004"/>
    </source>
</evidence>
<evidence type="ECO:0000256" key="7">
    <source>
        <dbReference type="ARBA" id="ARBA00022723"/>
    </source>
</evidence>
<dbReference type="Gene3D" id="3.20.20.70">
    <property type="entry name" value="Aldolase class I"/>
    <property type="match status" value="1"/>
</dbReference>
<organism evidence="13 14">
    <name type="scientific">Candidatus Caccalectryoclostridium excrementigallinarum</name>
    <dbReference type="NCBI Taxonomy" id="2840710"/>
    <lineage>
        <taxon>Bacteria</taxon>
        <taxon>Bacillati</taxon>
        <taxon>Bacillota</taxon>
        <taxon>Clostridia</taxon>
        <taxon>Christensenellales</taxon>
        <taxon>Christensenellaceae</taxon>
        <taxon>Christensenellaceae incertae sedis</taxon>
        <taxon>Candidatus Caccalectryoclostridium</taxon>
    </lineage>
</organism>
<dbReference type="SFLD" id="SFLDF00299">
    <property type="entry name" value="anaerobic_ribonucleoside-triph"/>
    <property type="match status" value="1"/>
</dbReference>
<dbReference type="EC" id="1.97.1.-" evidence="12"/>
<evidence type="ECO:0000256" key="6">
    <source>
        <dbReference type="ARBA" id="ARBA00022691"/>
    </source>
</evidence>
<dbReference type="Proteomes" id="UP000824145">
    <property type="component" value="Unassembled WGS sequence"/>
</dbReference>
<keyword evidence="8 12" id="KW-0560">Oxidoreductase</keyword>
<evidence type="ECO:0000313" key="13">
    <source>
        <dbReference type="EMBL" id="HIU62464.1"/>
    </source>
</evidence>
<comment type="cofactor">
    <cofactor evidence="1">
        <name>[4Fe-4S] cluster</name>
        <dbReference type="ChEBI" id="CHEBI:49883"/>
    </cofactor>
</comment>
<protein>
    <recommendedName>
        <fullName evidence="4 12">Anaerobic ribonucleoside-triphosphate reductase-activating protein</fullName>
        <ecNumber evidence="12">1.97.1.-</ecNumber>
    </recommendedName>
</protein>
<evidence type="ECO:0000256" key="1">
    <source>
        <dbReference type="ARBA" id="ARBA00001966"/>
    </source>
</evidence>
<proteinExistence type="inferred from homology"/>
<dbReference type="InterPro" id="IPR034457">
    <property type="entry name" value="Organic_radical-activating"/>
</dbReference>
<dbReference type="PIRSF" id="PIRSF000368">
    <property type="entry name" value="NrdG"/>
    <property type="match status" value="1"/>
</dbReference>
<evidence type="ECO:0000256" key="10">
    <source>
        <dbReference type="ARBA" id="ARBA00023014"/>
    </source>
</evidence>
<evidence type="ECO:0000256" key="4">
    <source>
        <dbReference type="ARBA" id="ARBA00014281"/>
    </source>
</evidence>
<dbReference type="InterPro" id="IPR012837">
    <property type="entry name" value="NrdG"/>
</dbReference>
<comment type="function">
    <text evidence="2 12">Activation of anaerobic ribonucleoside-triphosphate reductase under anaerobic conditions by generation of an organic free radical, using S-adenosylmethionine and reduced flavodoxin as cosubstrates to produce 5'-deoxy-adenosine.</text>
</comment>
<sequence>MNFATIKKYDVANGPGVRVSLFVSGCEHRCKGCFNAEAWDFAYGSPYTAATEEEILSALGHSYIAGLSLLGGEPFDPRNQETVCGLLKKVKERFPQKDVWCYTGYTLETDLQEGGAAFTPFTKDMLARIDVLVDGEFVEALKDIKLRFRGSSNQRIIDLKRTRESGGIKLWLDGGLGGTYYTDKDLAKGKTQ</sequence>
<dbReference type="GO" id="GO:0051539">
    <property type="term" value="F:4 iron, 4 sulfur cluster binding"/>
    <property type="evidence" value="ECO:0007669"/>
    <property type="project" value="UniProtKB-KW"/>
</dbReference>
<keyword evidence="6" id="KW-0949">S-adenosyl-L-methionine</keyword>
<evidence type="ECO:0000256" key="2">
    <source>
        <dbReference type="ARBA" id="ARBA00003852"/>
    </source>
</evidence>
<dbReference type="SFLD" id="SFLDG01066">
    <property type="entry name" value="organic_radical-activating_enz"/>
    <property type="match status" value="1"/>
</dbReference>
<dbReference type="InterPro" id="IPR001989">
    <property type="entry name" value="Radical_activat_CS"/>
</dbReference>
<dbReference type="NCBIfam" id="TIGR02491">
    <property type="entry name" value="NrdG"/>
    <property type="match status" value="1"/>
</dbReference>
<dbReference type="AlphaFoldDB" id="A0A9D1SJ80"/>
<name>A0A9D1SJ80_9FIRM</name>
<dbReference type="PANTHER" id="PTHR30352:SF2">
    <property type="entry name" value="ANAEROBIC RIBONUCLEOSIDE-TRIPHOSPHATE REDUCTASE-ACTIVATING PROTEIN"/>
    <property type="match status" value="1"/>
</dbReference>
<reference evidence="13" key="2">
    <citation type="journal article" date="2021" name="PeerJ">
        <title>Extensive microbial diversity within the chicken gut microbiome revealed by metagenomics and culture.</title>
        <authorList>
            <person name="Gilroy R."/>
            <person name="Ravi A."/>
            <person name="Getino M."/>
            <person name="Pursley I."/>
            <person name="Horton D.L."/>
            <person name="Alikhan N.F."/>
            <person name="Baker D."/>
            <person name="Gharbi K."/>
            <person name="Hall N."/>
            <person name="Watson M."/>
            <person name="Adriaenssens E.M."/>
            <person name="Foster-Nyarko E."/>
            <person name="Jarju S."/>
            <person name="Secka A."/>
            <person name="Antonio M."/>
            <person name="Oren A."/>
            <person name="Chaudhuri R.R."/>
            <person name="La Ragione R."/>
            <person name="Hildebrand F."/>
            <person name="Pallen M.J."/>
        </authorList>
    </citation>
    <scope>NUCLEOTIDE SEQUENCE</scope>
    <source>
        <strain evidence="13">9366</strain>
    </source>
</reference>
<dbReference type="GO" id="GO:0004748">
    <property type="term" value="F:ribonucleoside-diphosphate reductase activity, thioredoxin disulfide as acceptor"/>
    <property type="evidence" value="ECO:0007669"/>
    <property type="project" value="TreeGrafter"/>
</dbReference>
<dbReference type="EMBL" id="DVNJ01000006">
    <property type="protein sequence ID" value="HIU62464.1"/>
    <property type="molecule type" value="Genomic_DNA"/>
</dbReference>
<gene>
    <name evidence="13" type="primary">nrdG</name>
    <name evidence="13" type="ORF">IAB07_01675</name>
</gene>
<dbReference type="SUPFAM" id="SSF102114">
    <property type="entry name" value="Radical SAM enzymes"/>
    <property type="match status" value="1"/>
</dbReference>
<accession>A0A9D1SJ80</accession>
<dbReference type="SFLD" id="SFLDG01063">
    <property type="entry name" value="activating_enzymes__group_1"/>
    <property type="match status" value="1"/>
</dbReference>
<keyword evidence="5" id="KW-0004">4Fe-4S</keyword>
<dbReference type="Pfam" id="PF13353">
    <property type="entry name" value="Fer4_12"/>
    <property type="match status" value="1"/>
</dbReference>
<dbReference type="PROSITE" id="PS01087">
    <property type="entry name" value="RADICAL_ACTIVATING"/>
    <property type="match status" value="1"/>
</dbReference>
<dbReference type="InterPro" id="IPR013785">
    <property type="entry name" value="Aldolase_TIM"/>
</dbReference>